<dbReference type="PANTHER" id="PTHR47371">
    <property type="entry name" value="LIPOTEICHOIC ACID SYNTHASE"/>
    <property type="match status" value="1"/>
</dbReference>
<dbReference type="InterPro" id="IPR017850">
    <property type="entry name" value="Alkaline_phosphatase_core_sf"/>
</dbReference>
<reference evidence="9" key="1">
    <citation type="submission" date="2023-11" db="EMBL/GenBank/DDBJ databases">
        <title>Scrofimicrobium hongkongense sp. nov., isolated from a patient with peritonitis.</title>
        <authorList>
            <person name="Lao H.Y."/>
            <person name="Wong A.Y.P."/>
            <person name="Ng T.L."/>
            <person name="Wong R.Y.L."/>
            <person name="Yau M.C.Y."/>
            <person name="Lam J.Y.W."/>
            <person name="Siu G.K.H."/>
        </authorList>
    </citation>
    <scope>NUCLEOTIDE SEQUENCE</scope>
    <source>
        <strain evidence="9">R131</strain>
    </source>
</reference>
<feature type="domain" description="Sulfatase N-terminal" evidence="8">
    <location>
        <begin position="155"/>
        <end position="390"/>
    </location>
</feature>
<keyword evidence="6 7" id="KW-0472">Membrane</keyword>
<dbReference type="SUPFAM" id="SSF53649">
    <property type="entry name" value="Alkaline phosphatase-like"/>
    <property type="match status" value="1"/>
</dbReference>
<dbReference type="KEGG" id="sapp:SAC06_02490"/>
<dbReference type="InterPro" id="IPR000917">
    <property type="entry name" value="Sulfatase_N"/>
</dbReference>
<evidence type="ECO:0000256" key="1">
    <source>
        <dbReference type="ARBA" id="ARBA00004651"/>
    </source>
</evidence>
<keyword evidence="3" id="KW-1003">Cell membrane</keyword>
<comment type="subcellular location">
    <subcellularLocation>
        <location evidence="1">Cell membrane</location>
        <topology evidence="1">Multi-pass membrane protein</topology>
    </subcellularLocation>
</comment>
<evidence type="ECO:0000256" key="4">
    <source>
        <dbReference type="ARBA" id="ARBA00022692"/>
    </source>
</evidence>
<dbReference type="RefSeq" id="WP_350258642.1">
    <property type="nucleotide sequence ID" value="NZ_CP138335.1"/>
</dbReference>
<evidence type="ECO:0000313" key="9">
    <source>
        <dbReference type="EMBL" id="XBW08443.1"/>
    </source>
</evidence>
<dbReference type="Gene3D" id="3.40.720.10">
    <property type="entry name" value="Alkaline Phosphatase, subunit A"/>
    <property type="match status" value="1"/>
</dbReference>
<dbReference type="AlphaFoldDB" id="A0AAU7VAK1"/>
<keyword evidence="9" id="KW-0378">Hydrolase</keyword>
<dbReference type="PANTHER" id="PTHR47371:SF3">
    <property type="entry name" value="PHOSPHOGLYCEROL TRANSFERASE I"/>
    <property type="match status" value="1"/>
</dbReference>
<proteinExistence type="predicted"/>
<keyword evidence="4 7" id="KW-0812">Transmembrane</keyword>
<evidence type="ECO:0000256" key="2">
    <source>
        <dbReference type="ARBA" id="ARBA00004936"/>
    </source>
</evidence>
<gene>
    <name evidence="9" type="ORF">SAC06_02490</name>
</gene>
<feature type="transmembrane region" description="Helical" evidence="7">
    <location>
        <begin position="62"/>
        <end position="82"/>
    </location>
</feature>
<evidence type="ECO:0000256" key="7">
    <source>
        <dbReference type="SAM" id="Phobius"/>
    </source>
</evidence>
<evidence type="ECO:0000259" key="8">
    <source>
        <dbReference type="Pfam" id="PF00884"/>
    </source>
</evidence>
<protein>
    <submittedName>
        <fullName evidence="9">Sulfatase-like hydrolase/transferase</fullName>
    </submittedName>
</protein>
<keyword evidence="5 7" id="KW-1133">Transmembrane helix</keyword>
<evidence type="ECO:0000256" key="5">
    <source>
        <dbReference type="ARBA" id="ARBA00022989"/>
    </source>
</evidence>
<dbReference type="CDD" id="cd16015">
    <property type="entry name" value="LTA_synthase"/>
    <property type="match status" value="1"/>
</dbReference>
<dbReference type="InterPro" id="IPR050448">
    <property type="entry name" value="OpgB/LTA_synthase_biosynth"/>
</dbReference>
<dbReference type="GO" id="GO:0016787">
    <property type="term" value="F:hydrolase activity"/>
    <property type="evidence" value="ECO:0007669"/>
    <property type="project" value="UniProtKB-KW"/>
</dbReference>
<dbReference type="GO" id="GO:0005886">
    <property type="term" value="C:plasma membrane"/>
    <property type="evidence" value="ECO:0007669"/>
    <property type="project" value="UniProtKB-SubCell"/>
</dbReference>
<dbReference type="EMBL" id="CP138335">
    <property type="protein sequence ID" value="XBW08443.1"/>
    <property type="molecule type" value="Genomic_DNA"/>
</dbReference>
<organism evidence="9">
    <name type="scientific">Scrofimicrobium appendicitidis</name>
    <dbReference type="NCBI Taxonomy" id="3079930"/>
    <lineage>
        <taxon>Bacteria</taxon>
        <taxon>Bacillati</taxon>
        <taxon>Actinomycetota</taxon>
        <taxon>Actinomycetes</taxon>
        <taxon>Actinomycetales</taxon>
        <taxon>Actinomycetaceae</taxon>
        <taxon>Scrofimicrobium</taxon>
    </lineage>
</organism>
<sequence length="397" mass="43734">MLRALGWAAAWLLALVGLVLFLGSVWVRRKFGVVSIDQALMNIPEPGKNIPGGWDLVLEGTLWIVVLPIVIWVAALLLWRWTRRPSFRSSSPKLGLAVSIAWVPVLLLLVPASGLYQGNLTFDLQTYLQARNSKMDMQDYYAVPEFDQPLTDKSNLVLIYLESVEDAMGLVPPFELNMLAPVQEATEDWQSIPALEQYAGGGWTMSGIVSTQCGIPLRSGNAHTTSAEMNVLGAETSRFLSGAVCLGDVLADAGYQNVFMGGADSAFAGKHSFLEQHGYQTIKDLNTWEAAGETEMRSDWGLSDRRLMDLAKDQLMELRDSGQPYNLTLLTLDTHDGPRPHDYCPVTTDVPMTSITECSMSQVAGFLEFMEDEGFLEDTAVVVMGDHLKFVAETNSF</sequence>
<name>A0AAU7VAK1_9ACTO</name>
<evidence type="ECO:0000256" key="6">
    <source>
        <dbReference type="ARBA" id="ARBA00023136"/>
    </source>
</evidence>
<comment type="pathway">
    <text evidence="2">Cell wall biogenesis; lipoteichoic acid biosynthesis.</text>
</comment>
<accession>A0AAU7VAK1</accession>
<evidence type="ECO:0000256" key="3">
    <source>
        <dbReference type="ARBA" id="ARBA00022475"/>
    </source>
</evidence>
<feature type="transmembrane region" description="Helical" evidence="7">
    <location>
        <begin position="94"/>
        <end position="116"/>
    </location>
</feature>
<dbReference type="Pfam" id="PF00884">
    <property type="entry name" value="Sulfatase"/>
    <property type="match status" value="1"/>
</dbReference>